<dbReference type="GO" id="GO:0005634">
    <property type="term" value="C:nucleus"/>
    <property type="evidence" value="ECO:0007669"/>
    <property type="project" value="TreeGrafter"/>
</dbReference>
<name>A0A376B119_9ASCO</name>
<reference evidence="6" key="1">
    <citation type="submission" date="2018-06" db="EMBL/GenBank/DDBJ databases">
        <authorList>
            <person name="Guldener U."/>
        </authorList>
    </citation>
    <scope>NUCLEOTIDE SEQUENCE [LARGE SCALE GENOMIC DNA]</scope>
    <source>
        <strain evidence="6">UTAD17</strain>
    </source>
</reference>
<dbReference type="PANTHER" id="PTHR12132">
    <property type="entry name" value="DNA REPAIR AND RECOMBINATION PROTEIN RAD52, RAD59"/>
    <property type="match status" value="1"/>
</dbReference>
<evidence type="ECO:0000313" key="6">
    <source>
        <dbReference type="Proteomes" id="UP000262825"/>
    </source>
</evidence>
<dbReference type="EMBL" id="UFAJ01000009">
    <property type="protein sequence ID" value="SSD58386.1"/>
    <property type="molecule type" value="Genomic_DNA"/>
</dbReference>
<dbReference type="InterPro" id="IPR041247">
    <property type="entry name" value="Rad52_fam"/>
</dbReference>
<keyword evidence="4" id="KW-0234">DNA repair</keyword>
<evidence type="ECO:0000256" key="2">
    <source>
        <dbReference type="ARBA" id="ARBA00022763"/>
    </source>
</evidence>
<sequence>MGLKEFDFVDTWLNRPASDWSLKRISILQSKIEKYTYKLYNMNKFGRQNLSKLVPTHLILQFANESFGFNGWSSEIVSFSITDIKVANPSNDNNSTINSKDKVSHTNKIMGQESTINDCANEDQVMITVFAESKIIVTLKDGTKTDSIGFGTGTMSSKGLALAKAKKESVSNGLKWAFLNFKNLLDEHEIKIKSKFYKDGLYGTVSR</sequence>
<organism evidence="5 6">
    <name type="scientific">Saccharomycodes ludwigii</name>
    <dbReference type="NCBI Taxonomy" id="36035"/>
    <lineage>
        <taxon>Eukaryota</taxon>
        <taxon>Fungi</taxon>
        <taxon>Dikarya</taxon>
        <taxon>Ascomycota</taxon>
        <taxon>Saccharomycotina</taxon>
        <taxon>Saccharomycetes</taxon>
        <taxon>Saccharomycodales</taxon>
        <taxon>Saccharomycodaceae</taxon>
        <taxon>Saccharomycodes</taxon>
    </lineage>
</organism>
<evidence type="ECO:0000313" key="5">
    <source>
        <dbReference type="EMBL" id="SSD58386.1"/>
    </source>
</evidence>
<proteinExistence type="inferred from homology"/>
<gene>
    <name evidence="5" type="ORF">SCODWIG_00147</name>
</gene>
<dbReference type="PANTHER" id="PTHR12132:SF2">
    <property type="entry name" value="DNA REPAIR PROTEIN RAD59"/>
    <property type="match status" value="1"/>
</dbReference>
<evidence type="ECO:0000256" key="4">
    <source>
        <dbReference type="ARBA" id="ARBA00023204"/>
    </source>
</evidence>
<dbReference type="Proteomes" id="UP000262825">
    <property type="component" value="Unassembled WGS sequence"/>
</dbReference>
<keyword evidence="3" id="KW-0233">DNA recombination</keyword>
<dbReference type="AlphaFoldDB" id="A0A376B119"/>
<accession>A0A376B119</accession>
<keyword evidence="6" id="KW-1185">Reference proteome</keyword>
<evidence type="ECO:0000256" key="1">
    <source>
        <dbReference type="ARBA" id="ARBA00006638"/>
    </source>
</evidence>
<evidence type="ECO:0000256" key="3">
    <source>
        <dbReference type="ARBA" id="ARBA00023172"/>
    </source>
</evidence>
<protein>
    <submittedName>
        <fullName evidence="5">Related to DNA repair protein RAD59</fullName>
    </submittedName>
</protein>
<keyword evidence="2" id="KW-0227">DNA damage</keyword>
<dbReference type="InterPro" id="IPR042525">
    <property type="entry name" value="Rad52_Rad59_Rad22_sf"/>
</dbReference>
<dbReference type="GO" id="GO:0000724">
    <property type="term" value="P:double-strand break repair via homologous recombination"/>
    <property type="evidence" value="ECO:0007669"/>
    <property type="project" value="TreeGrafter"/>
</dbReference>
<dbReference type="GO" id="GO:0045002">
    <property type="term" value="P:double-strand break repair via single-strand annealing"/>
    <property type="evidence" value="ECO:0007669"/>
    <property type="project" value="TreeGrafter"/>
</dbReference>
<dbReference type="InterPro" id="IPR007232">
    <property type="entry name" value="Rad52_Rad59_Rad22"/>
</dbReference>
<dbReference type="Pfam" id="PF04098">
    <property type="entry name" value="Rad52_Rad22"/>
    <property type="match status" value="1"/>
</dbReference>
<dbReference type="GO" id="GO:0006312">
    <property type="term" value="P:mitotic recombination"/>
    <property type="evidence" value="ECO:0007669"/>
    <property type="project" value="TreeGrafter"/>
</dbReference>
<dbReference type="VEuPathDB" id="FungiDB:SCODWIG_00147"/>
<dbReference type="SUPFAM" id="SSF54768">
    <property type="entry name" value="dsRNA-binding domain-like"/>
    <property type="match status" value="1"/>
</dbReference>
<comment type="similarity">
    <text evidence="1">Belongs to the RAD52 family.</text>
</comment>
<dbReference type="Gene3D" id="3.30.390.80">
    <property type="entry name" value="DNA repair protein Rad52/59/22"/>
    <property type="match status" value="1"/>
</dbReference>